<feature type="domain" description="Glycosyl transferase family 1" evidence="1">
    <location>
        <begin position="227"/>
        <end position="376"/>
    </location>
</feature>
<keyword evidence="4" id="KW-1185">Reference proteome</keyword>
<evidence type="ECO:0000259" key="2">
    <source>
        <dbReference type="Pfam" id="PF13439"/>
    </source>
</evidence>
<keyword evidence="3" id="KW-0808">Transferase</keyword>
<organism evidence="3 4">
    <name type="scientific">Thermococcus aciditolerans</name>
    <dbReference type="NCBI Taxonomy" id="2598455"/>
    <lineage>
        <taxon>Archaea</taxon>
        <taxon>Methanobacteriati</taxon>
        <taxon>Methanobacteriota</taxon>
        <taxon>Thermococci</taxon>
        <taxon>Thermococcales</taxon>
        <taxon>Thermococcaceae</taxon>
        <taxon>Thermococcus</taxon>
    </lineage>
</organism>
<dbReference type="Proteomes" id="UP000322631">
    <property type="component" value="Chromosome"/>
</dbReference>
<dbReference type="PANTHER" id="PTHR45947:SF3">
    <property type="entry name" value="SULFOQUINOVOSYL TRANSFERASE SQD2"/>
    <property type="match status" value="1"/>
</dbReference>
<dbReference type="SUPFAM" id="SSF53756">
    <property type="entry name" value="UDP-Glycosyltransferase/glycogen phosphorylase"/>
    <property type="match status" value="1"/>
</dbReference>
<dbReference type="GeneID" id="41609680"/>
<dbReference type="Gene3D" id="3.40.50.2000">
    <property type="entry name" value="Glycogen Phosphorylase B"/>
    <property type="match status" value="2"/>
</dbReference>
<feature type="domain" description="Glycosyltransferase subfamily 4-like N-terminal" evidence="2">
    <location>
        <begin position="14"/>
        <end position="204"/>
    </location>
</feature>
<name>A0A5C0SLT6_9EURY</name>
<dbReference type="KEGG" id="them:FPV09_07455"/>
<dbReference type="Pfam" id="PF00534">
    <property type="entry name" value="Glycos_transf_1"/>
    <property type="match status" value="1"/>
</dbReference>
<dbReference type="RefSeq" id="WP_148882919.1">
    <property type="nucleotide sequence ID" value="NZ_CP041932.1"/>
</dbReference>
<dbReference type="AlphaFoldDB" id="A0A5C0SLT6"/>
<dbReference type="InterPro" id="IPR050194">
    <property type="entry name" value="Glycosyltransferase_grp1"/>
</dbReference>
<gene>
    <name evidence="3" type="ORF">FPV09_07455</name>
</gene>
<dbReference type="GO" id="GO:0016758">
    <property type="term" value="F:hexosyltransferase activity"/>
    <property type="evidence" value="ECO:0007669"/>
    <property type="project" value="TreeGrafter"/>
</dbReference>
<evidence type="ECO:0000313" key="4">
    <source>
        <dbReference type="Proteomes" id="UP000322631"/>
    </source>
</evidence>
<reference evidence="3 4" key="1">
    <citation type="submission" date="2019-07" db="EMBL/GenBank/DDBJ databases">
        <title>Complete genome of Thermococcus acidophilus.</title>
        <authorList>
            <person name="Li X."/>
        </authorList>
    </citation>
    <scope>NUCLEOTIDE SEQUENCE [LARGE SCALE GENOMIC DNA]</scope>
    <source>
        <strain evidence="3 4">SY113</strain>
    </source>
</reference>
<proteinExistence type="predicted"/>
<evidence type="ECO:0000313" key="3">
    <source>
        <dbReference type="EMBL" id="QEK14952.1"/>
    </source>
</evidence>
<dbReference type="InterPro" id="IPR001296">
    <property type="entry name" value="Glyco_trans_1"/>
</dbReference>
<dbReference type="CDD" id="cd03801">
    <property type="entry name" value="GT4_PimA-like"/>
    <property type="match status" value="1"/>
</dbReference>
<dbReference type="InterPro" id="IPR028098">
    <property type="entry name" value="Glyco_trans_4-like_N"/>
</dbReference>
<dbReference type="Pfam" id="PF13439">
    <property type="entry name" value="Glyco_transf_4"/>
    <property type="match status" value="1"/>
</dbReference>
<dbReference type="PANTHER" id="PTHR45947">
    <property type="entry name" value="SULFOQUINOVOSYL TRANSFERASE SQD2"/>
    <property type="match status" value="1"/>
</dbReference>
<dbReference type="EMBL" id="CP041932">
    <property type="protein sequence ID" value="QEK14952.1"/>
    <property type="molecule type" value="Genomic_DNA"/>
</dbReference>
<evidence type="ECO:0000259" key="1">
    <source>
        <dbReference type="Pfam" id="PF00534"/>
    </source>
</evidence>
<sequence>MRVLMLTPEFYPVWGGLGTYALELSRAMPKDVELHIVTPKRENFGKSKINESPTAPNLPPNVFIHYIGTARDTFIYNFKFQINCSVYLWKFIERYDIDIVHGNGTATLFVNPSKLDVPIVNTIHSTIGDQIRTIKETDSKFSQLEFSEKMTLLLSPFLEPLERMHYIKNQYYITVSEFSKIRLVEEKKLRPANITVIYNGVDPTKFSPKREKEAKKYFPMLTDIEIPKVLYLSRFIEKKGISILLKAISSILKREDVHFVFAGPGKKPDFGKYKIPQQNYTFLGYINHEDTPFLYALSDIFVLPSLYENFPISILEAMASETTVLATKVGGIPEMITSGKDGILIPPKNKDELIKAIVELIENDPLRRKLSKNARKTVIKKFSWKQTAKKTKEYYESILEMR</sequence>
<protein>
    <submittedName>
        <fullName evidence="3">Glycosyltransferase family 4 protein</fullName>
    </submittedName>
</protein>
<accession>A0A5C0SLT6</accession>